<evidence type="ECO:0000256" key="8">
    <source>
        <dbReference type="ARBA" id="ARBA00056281"/>
    </source>
</evidence>
<evidence type="ECO:0000256" key="9">
    <source>
        <dbReference type="PROSITE-ProRule" id="PRU00176"/>
    </source>
</evidence>
<comment type="similarity">
    <text evidence="2 10">Belongs to the splicing factor SR family.</text>
</comment>
<gene>
    <name evidence="11" type="ORF">ZEAMMB73_Zm00001d048777</name>
</gene>
<dbReference type="GO" id="GO:0005634">
    <property type="term" value="C:nucleus"/>
    <property type="evidence" value="ECO:0007669"/>
    <property type="project" value="UniProtKB-SubCell"/>
</dbReference>
<dbReference type="GO" id="GO:0006397">
    <property type="term" value="P:mRNA processing"/>
    <property type="evidence" value="ECO:0007669"/>
    <property type="project" value="UniProtKB-KW"/>
</dbReference>
<dbReference type="SUPFAM" id="SSF54928">
    <property type="entry name" value="RNA-binding domain, RBD"/>
    <property type="match status" value="2"/>
</dbReference>
<dbReference type="SMART" id="SM00360">
    <property type="entry name" value="RRM"/>
    <property type="match status" value="2"/>
</dbReference>
<dbReference type="FunFam" id="3.30.70.330:FF:000057">
    <property type="entry name" value="U2 snRNP auxiliary factor large subunit"/>
    <property type="match status" value="1"/>
</dbReference>
<dbReference type="AlphaFoldDB" id="A0A1D6PQ15"/>
<keyword evidence="7 10" id="KW-0539">Nucleus</keyword>
<dbReference type="GO" id="GO:0008380">
    <property type="term" value="P:RNA splicing"/>
    <property type="evidence" value="ECO:0007669"/>
    <property type="project" value="UniProtKB-KW"/>
</dbReference>
<organism evidence="11">
    <name type="scientific">Zea mays</name>
    <name type="common">Maize</name>
    <dbReference type="NCBI Taxonomy" id="4577"/>
    <lineage>
        <taxon>Eukaryota</taxon>
        <taxon>Viridiplantae</taxon>
        <taxon>Streptophyta</taxon>
        <taxon>Embryophyta</taxon>
        <taxon>Tracheophyta</taxon>
        <taxon>Spermatophyta</taxon>
        <taxon>Magnoliopsida</taxon>
        <taxon>Liliopsida</taxon>
        <taxon>Poales</taxon>
        <taxon>Poaceae</taxon>
        <taxon>PACMAD clade</taxon>
        <taxon>Panicoideae</taxon>
        <taxon>Andropogonodae</taxon>
        <taxon>Andropogoneae</taxon>
        <taxon>Tripsacinae</taxon>
        <taxon>Zea</taxon>
    </lineage>
</organism>
<keyword evidence="4" id="KW-0677">Repeat</keyword>
<comment type="subcellular location">
    <subcellularLocation>
        <location evidence="1 10">Nucleus</location>
    </subcellularLocation>
</comment>
<evidence type="ECO:0000256" key="7">
    <source>
        <dbReference type="ARBA" id="ARBA00023242"/>
    </source>
</evidence>
<evidence type="ECO:0000256" key="3">
    <source>
        <dbReference type="ARBA" id="ARBA00022664"/>
    </source>
</evidence>
<evidence type="ECO:0000256" key="5">
    <source>
        <dbReference type="ARBA" id="ARBA00022884"/>
    </source>
</evidence>
<name>A0A1D6PQ15_MAIZE</name>
<evidence type="ECO:0000256" key="2">
    <source>
        <dbReference type="ARBA" id="ARBA00010269"/>
    </source>
</evidence>
<proteinExistence type="inferred from homology"/>
<evidence type="ECO:0000313" key="11">
    <source>
        <dbReference type="EMBL" id="AQK48868.1"/>
    </source>
</evidence>
<dbReference type="Gene3D" id="3.30.70.330">
    <property type="match status" value="3"/>
</dbReference>
<dbReference type="ExpressionAtlas" id="A0A1D6PQ15">
    <property type="expression patterns" value="baseline and differential"/>
</dbReference>
<dbReference type="GO" id="GO:0003723">
    <property type="term" value="F:RNA binding"/>
    <property type="evidence" value="ECO:0007669"/>
    <property type="project" value="UniProtKB-UniRule"/>
</dbReference>
<protein>
    <recommendedName>
        <fullName evidence="10">Splicing factor U2af large subunit</fullName>
    </recommendedName>
    <alternativeName>
        <fullName evidence="10">U2 auxiliary factor 65 kDa subunit</fullName>
    </alternativeName>
    <alternativeName>
        <fullName evidence="10">U2 small nuclear ribonucleoprotein auxiliary factor large subunit (U2 snRNP auxiliary factor large subunit)</fullName>
    </alternativeName>
</protein>
<dbReference type="FunFam" id="3.30.70.330:FF:000111">
    <property type="entry name" value="U2 snRNP auxiliary factor large subunit"/>
    <property type="match status" value="1"/>
</dbReference>
<dbReference type="CDD" id="cd12230">
    <property type="entry name" value="RRM1_U2AF65"/>
    <property type="match status" value="1"/>
</dbReference>
<dbReference type="CDD" id="cd12231">
    <property type="entry name" value="RRM2_U2AF65"/>
    <property type="match status" value="1"/>
</dbReference>
<accession>A0A1D6PQ15</accession>
<dbReference type="InterPro" id="IPR012677">
    <property type="entry name" value="Nucleotide-bd_a/b_plait_sf"/>
</dbReference>
<sequence length="370" mass="40857">MCFFFGLFNLSSTMFGHSVVIWSPNLIMNCPCFLDTVPQLYLLLFDYVCWFLILLALHQFNPLVIQPQAMTQQATRHARRVYVGGLPPTANEQTVAIFFNGVMAAIGGNTAGPGDAVLNVYINHDKKFAFVEMRSVEEASNAMALDGIMFEGAPVKVRRPTDYNPSLAAALGPSQPNPNLNLAAVGLTPGSAGGLEGPDRIFVGGLPYYFTEAQVRELLESFGPLRGFDLVKDRETGNSKGYAFCVYQDLNVTDIACAALNGIKMGDKTLTVRRANQGASQPRPEQESILLQAQQQVQMQKLVYQVGGALPTKVVCLTQVVTADELRDDEEYNDIVEDMREEGRKYGKPHEAHRVLLYLLCFKSSYIQLL</sequence>
<comment type="function">
    <text evidence="8 10">Necessary for the splicing of pre-mRNA.</text>
</comment>
<dbReference type="PROSITE" id="PS50102">
    <property type="entry name" value="RRM"/>
    <property type="match status" value="2"/>
</dbReference>
<dbReference type="InterPro" id="IPR035979">
    <property type="entry name" value="RBD_domain_sf"/>
</dbReference>
<keyword evidence="6 10" id="KW-0508">mRNA splicing</keyword>
<reference evidence="11" key="1">
    <citation type="submission" date="2015-12" db="EMBL/GenBank/DDBJ databases">
        <title>Update maize B73 reference genome by single molecule sequencing technologies.</title>
        <authorList>
            <consortium name="Maize Genome Sequencing Project"/>
            <person name="Ware D."/>
        </authorList>
    </citation>
    <scope>NUCLEOTIDE SEQUENCE</scope>
    <source>
        <tissue evidence="11">Seedling</tissue>
    </source>
</reference>
<evidence type="ECO:0000256" key="4">
    <source>
        <dbReference type="ARBA" id="ARBA00022737"/>
    </source>
</evidence>
<dbReference type="Pfam" id="PF00076">
    <property type="entry name" value="RRM_1"/>
    <property type="match status" value="1"/>
</dbReference>
<dbReference type="InterPro" id="IPR006529">
    <property type="entry name" value="U2AF_lg"/>
</dbReference>
<dbReference type="PANTHER" id="PTHR23139">
    <property type="entry name" value="RNA-BINDING PROTEIN"/>
    <property type="match status" value="1"/>
</dbReference>
<keyword evidence="3 10" id="KW-0507">mRNA processing</keyword>
<evidence type="ECO:0000256" key="10">
    <source>
        <dbReference type="RuleBase" id="RU364135"/>
    </source>
</evidence>
<keyword evidence="5 9" id="KW-0694">RNA-binding</keyword>
<dbReference type="NCBIfam" id="TIGR01642">
    <property type="entry name" value="U2AF_lg"/>
    <property type="match status" value="1"/>
</dbReference>
<evidence type="ECO:0000256" key="1">
    <source>
        <dbReference type="ARBA" id="ARBA00004123"/>
    </source>
</evidence>
<evidence type="ECO:0000256" key="6">
    <source>
        <dbReference type="ARBA" id="ARBA00023187"/>
    </source>
</evidence>
<dbReference type="EMBL" id="CM000780">
    <property type="protein sequence ID" value="AQK48868.1"/>
    <property type="molecule type" value="Genomic_DNA"/>
</dbReference>
<dbReference type="InterPro" id="IPR000504">
    <property type="entry name" value="RRM_dom"/>
</dbReference>